<dbReference type="GO" id="GO:0005886">
    <property type="term" value="C:plasma membrane"/>
    <property type="evidence" value="ECO:0007669"/>
    <property type="project" value="UniProtKB-SubCell"/>
</dbReference>
<feature type="transmembrane region" description="Helical" evidence="6">
    <location>
        <begin position="715"/>
        <end position="737"/>
    </location>
</feature>
<evidence type="ECO:0000256" key="5">
    <source>
        <dbReference type="ARBA" id="ARBA00023136"/>
    </source>
</evidence>
<keyword evidence="3 6" id="KW-0812">Transmembrane</keyword>
<keyword evidence="5 6" id="KW-0472">Membrane</keyword>
<evidence type="ECO:0000259" key="7">
    <source>
        <dbReference type="Pfam" id="PF02687"/>
    </source>
</evidence>
<dbReference type="Proteomes" id="UP000006008">
    <property type="component" value="Unassembled WGS sequence"/>
</dbReference>
<dbReference type="GO" id="GO:0022857">
    <property type="term" value="F:transmembrane transporter activity"/>
    <property type="evidence" value="ECO:0007669"/>
    <property type="project" value="TreeGrafter"/>
</dbReference>
<name>G5H9Q5_9BACT</name>
<dbReference type="InterPro" id="IPR050250">
    <property type="entry name" value="Macrolide_Exporter_MacB"/>
</dbReference>
<comment type="caution">
    <text evidence="9">The sequence shown here is derived from an EMBL/GenBank/DDBJ whole genome shotgun (WGS) entry which is preliminary data.</text>
</comment>
<reference evidence="9 10" key="1">
    <citation type="submission" date="2011-08" db="EMBL/GenBank/DDBJ databases">
        <title>The Genome Sequence of Alistipes indistinctus YIT 12060.</title>
        <authorList>
            <consortium name="The Broad Institute Genome Sequencing Platform"/>
            <person name="Earl A."/>
            <person name="Ward D."/>
            <person name="Feldgarden M."/>
            <person name="Gevers D."/>
            <person name="Morotomi M."/>
            <person name="Young S.K."/>
            <person name="Zeng Q."/>
            <person name="Gargeya S."/>
            <person name="Fitzgerald M."/>
            <person name="Haas B."/>
            <person name="Abouelleil A."/>
            <person name="Alvarado L."/>
            <person name="Arachchi H.M."/>
            <person name="Berlin A."/>
            <person name="Brown A."/>
            <person name="Chapman S.B."/>
            <person name="Chen Z."/>
            <person name="Dunbar C."/>
            <person name="Freedman E."/>
            <person name="Gearin G."/>
            <person name="Gellesch M."/>
            <person name="Goldberg J."/>
            <person name="Griggs A."/>
            <person name="Gujja S."/>
            <person name="Heiman D."/>
            <person name="Howarth C."/>
            <person name="Larson L."/>
            <person name="Lui A."/>
            <person name="MacDonald P.J.P."/>
            <person name="Montmayeur A."/>
            <person name="Murphy C."/>
            <person name="Neiman D."/>
            <person name="Pearson M."/>
            <person name="Priest M."/>
            <person name="Roberts A."/>
            <person name="Saif S."/>
            <person name="Shea T."/>
            <person name="Shenoy N."/>
            <person name="Sisk P."/>
            <person name="Stolte C."/>
            <person name="Sykes S."/>
            <person name="Wortman J."/>
            <person name="Nusbaum C."/>
            <person name="Birren B."/>
        </authorList>
    </citation>
    <scope>NUCLEOTIDE SEQUENCE [LARGE SCALE GENOMIC DNA]</scope>
    <source>
        <strain evidence="9 10">YIT 12060</strain>
    </source>
</reference>
<dbReference type="HOGENOM" id="CLU_008713_2_0_10"/>
<feature type="transmembrane region" description="Helical" evidence="6">
    <location>
        <begin position="418"/>
        <end position="437"/>
    </location>
</feature>
<evidence type="ECO:0000256" key="3">
    <source>
        <dbReference type="ARBA" id="ARBA00022692"/>
    </source>
</evidence>
<accession>G5H9Q5</accession>
<feature type="transmembrane region" description="Helical" evidence="6">
    <location>
        <begin position="664"/>
        <end position="685"/>
    </location>
</feature>
<feature type="domain" description="MacB-like periplasmic core" evidence="8">
    <location>
        <begin position="19"/>
        <end position="231"/>
    </location>
</feature>
<dbReference type="EMBL" id="ADLD01000013">
    <property type="protein sequence ID" value="EHB91321.1"/>
    <property type="molecule type" value="Genomic_DNA"/>
</dbReference>
<dbReference type="RefSeq" id="WP_009134176.1">
    <property type="nucleotide sequence ID" value="NZ_CP102250.1"/>
</dbReference>
<dbReference type="PATRIC" id="fig|742725.3.peg.1451"/>
<dbReference type="GeneID" id="92815600"/>
<evidence type="ECO:0000256" key="4">
    <source>
        <dbReference type="ARBA" id="ARBA00022989"/>
    </source>
</evidence>
<feature type="transmembrane region" description="Helical" evidence="6">
    <location>
        <begin position="323"/>
        <end position="349"/>
    </location>
</feature>
<dbReference type="OrthoDB" id="973461at2"/>
<dbReference type="Pfam" id="PF02687">
    <property type="entry name" value="FtsX"/>
    <property type="match status" value="2"/>
</dbReference>
<feature type="transmembrane region" description="Helical" evidence="6">
    <location>
        <begin position="370"/>
        <end position="393"/>
    </location>
</feature>
<evidence type="ECO:0000256" key="2">
    <source>
        <dbReference type="ARBA" id="ARBA00022475"/>
    </source>
</evidence>
<comment type="subcellular location">
    <subcellularLocation>
        <location evidence="1">Cell membrane</location>
        <topology evidence="1">Multi-pass membrane protein</topology>
    </subcellularLocation>
</comment>
<dbReference type="AlphaFoldDB" id="G5H9Q5"/>
<evidence type="ECO:0000313" key="10">
    <source>
        <dbReference type="Proteomes" id="UP000006008"/>
    </source>
</evidence>
<sequence>MKLIIRNFSTLLKRFRLASTLNILGLAVAFAAFTVILMQVNYERGFDKFHSKADRIYRLEGLDTDHERAYFASTHSRPVIDEFIRSSPHIRTGTLVSDWGQQYITVERNGAKTGFFEYSLPCFPEIVQIFDFKMIEGDTSVLRKPAYALISSSMAERLYGTEPALDKQFTYAGTTFTVGGVYRDFPRNSQLKNGFYYNFGPGATNDWGNWSYKAYILLDDPANKEAVVENHRQNYVRKQDNPDHYATDYRLNLLSDVFYSNDVDGMSPETNGDRSQTRLLLIVAFLVIAIAAINFVNFATALTPMRIKSINTQKVLGSPNSHLRWGLILEAVGISLIAYLIALIIVYLLSVSSFATLITADMTLQANGHLLLLTAGVALAIGFIAGSYPAWYITSFPPALVLKGSFGLSPKGRKLRTVLISIQFIVSIILIISLLFVKLQTRYMKTTPAGYDRDNIAVVGLSPEIAKTQTEVLSNRLKEYAAVEDVTFAHQLLGGSDDYMGWGRGYKDGDVHFNAFPVSPDFLKFMRIHIAEGRDFSESDLLKPDSEGTLVINRTMQQEYGLELGDIIRRNMEVVGIIDDINYTSMRKPIEAQVFVLQPDIFKYKMPLYVCYVRLRPGTDLPVAVEQIKKTVASLDPAYPTDVRFFDNVLDTLYKNELRLDRQITLFSLLAIIISIIGVFGLVIFDTQYRRGEIGVRKVFGATVGEILAMFNKTYVRIIAVCFVIAAPIAYYEVSLWLKNFASRTPVHIWVFAAALLIVLSITLLTVTLQSYKAATENPANAVKSE</sequence>
<evidence type="ECO:0000256" key="6">
    <source>
        <dbReference type="SAM" id="Phobius"/>
    </source>
</evidence>
<dbReference type="PANTHER" id="PTHR30572:SF18">
    <property type="entry name" value="ABC-TYPE MACROLIDE FAMILY EXPORT SYSTEM PERMEASE COMPONENT 2"/>
    <property type="match status" value="1"/>
</dbReference>
<feature type="transmembrane region" description="Helical" evidence="6">
    <location>
        <begin position="20"/>
        <end position="42"/>
    </location>
</feature>
<keyword evidence="10" id="KW-1185">Reference proteome</keyword>
<protein>
    <recommendedName>
        <fullName evidence="11">ABC3 transporter permease protein domain-containing protein</fullName>
    </recommendedName>
</protein>
<dbReference type="Pfam" id="PF12704">
    <property type="entry name" value="MacB_PCD"/>
    <property type="match status" value="2"/>
</dbReference>
<feature type="domain" description="ABC3 transporter permease C-terminal" evidence="7">
    <location>
        <begin position="666"/>
        <end position="779"/>
    </location>
</feature>
<dbReference type="InterPro" id="IPR003838">
    <property type="entry name" value="ABC3_permease_C"/>
</dbReference>
<dbReference type="STRING" id="742725.HMPREF9450_01370"/>
<dbReference type="eggNOG" id="COG0577">
    <property type="taxonomic scope" value="Bacteria"/>
</dbReference>
<dbReference type="PANTHER" id="PTHR30572">
    <property type="entry name" value="MEMBRANE COMPONENT OF TRANSPORTER-RELATED"/>
    <property type="match status" value="1"/>
</dbReference>
<feature type="transmembrane region" description="Helical" evidence="6">
    <location>
        <begin position="279"/>
        <end position="303"/>
    </location>
</feature>
<feature type="transmembrane region" description="Helical" evidence="6">
    <location>
        <begin position="749"/>
        <end position="769"/>
    </location>
</feature>
<dbReference type="InterPro" id="IPR025857">
    <property type="entry name" value="MacB_PCD"/>
</dbReference>
<keyword evidence="2" id="KW-1003">Cell membrane</keyword>
<proteinExistence type="predicted"/>
<feature type="domain" description="MacB-like periplasmic core" evidence="8">
    <location>
        <begin position="454"/>
        <end position="630"/>
    </location>
</feature>
<evidence type="ECO:0008006" key="11">
    <source>
        <dbReference type="Google" id="ProtNLM"/>
    </source>
</evidence>
<keyword evidence="4 6" id="KW-1133">Transmembrane helix</keyword>
<evidence type="ECO:0000259" key="8">
    <source>
        <dbReference type="Pfam" id="PF12704"/>
    </source>
</evidence>
<gene>
    <name evidence="9" type="ORF">HMPREF9450_01370</name>
</gene>
<evidence type="ECO:0000313" key="9">
    <source>
        <dbReference type="EMBL" id="EHB91321.1"/>
    </source>
</evidence>
<feature type="domain" description="ABC3 transporter permease C-terminal" evidence="7">
    <location>
        <begin position="282"/>
        <end position="398"/>
    </location>
</feature>
<organism evidence="9 10">
    <name type="scientific">Alistipes indistinctus YIT 12060</name>
    <dbReference type="NCBI Taxonomy" id="742725"/>
    <lineage>
        <taxon>Bacteria</taxon>
        <taxon>Pseudomonadati</taxon>
        <taxon>Bacteroidota</taxon>
        <taxon>Bacteroidia</taxon>
        <taxon>Bacteroidales</taxon>
        <taxon>Rikenellaceae</taxon>
        <taxon>Alistipes</taxon>
    </lineage>
</organism>
<evidence type="ECO:0000256" key="1">
    <source>
        <dbReference type="ARBA" id="ARBA00004651"/>
    </source>
</evidence>